<dbReference type="GO" id="GO:1990481">
    <property type="term" value="P:mRNA pseudouridine synthesis"/>
    <property type="evidence" value="ECO:0007669"/>
    <property type="project" value="TreeGrafter"/>
</dbReference>
<dbReference type="Pfam" id="PF16198">
    <property type="entry name" value="TruB_C_2"/>
    <property type="match status" value="1"/>
</dbReference>
<dbReference type="GO" id="GO:0031119">
    <property type="term" value="P:tRNA pseudouridine synthesis"/>
    <property type="evidence" value="ECO:0007669"/>
    <property type="project" value="UniProtKB-UniRule"/>
</dbReference>
<comment type="similarity">
    <text evidence="2 5">Belongs to the pseudouridine synthase TruB family. Type 1 subfamily.</text>
</comment>
<feature type="domain" description="tRNA pseudouridylate synthase B C-terminal" evidence="8">
    <location>
        <begin position="181"/>
        <end position="220"/>
    </location>
</feature>
<dbReference type="Pfam" id="PF09142">
    <property type="entry name" value="TruB_C"/>
    <property type="match status" value="1"/>
</dbReference>
<evidence type="ECO:0000313" key="9">
    <source>
        <dbReference type="EMBL" id="QEW02638.1"/>
    </source>
</evidence>
<dbReference type="InterPro" id="IPR015225">
    <property type="entry name" value="tRNA_psdUridine_synth_fam2_C"/>
</dbReference>
<organism evidence="9 10">
    <name type="scientific">Microbacterium lushaniae</name>
    <dbReference type="NCBI Taxonomy" id="2614639"/>
    <lineage>
        <taxon>Bacteria</taxon>
        <taxon>Bacillati</taxon>
        <taxon>Actinomycetota</taxon>
        <taxon>Actinomycetes</taxon>
        <taxon>Micrococcales</taxon>
        <taxon>Microbacteriaceae</taxon>
        <taxon>Microbacterium</taxon>
    </lineage>
</organism>
<dbReference type="EMBL" id="CP044232">
    <property type="protein sequence ID" value="QEW02638.1"/>
    <property type="molecule type" value="Genomic_DNA"/>
</dbReference>
<dbReference type="InterPro" id="IPR002501">
    <property type="entry name" value="PsdUridine_synth_N"/>
</dbReference>
<protein>
    <recommendedName>
        <fullName evidence="5">tRNA pseudouridine synthase B</fullName>
        <ecNumber evidence="5">5.4.99.25</ecNumber>
    </recommendedName>
    <alternativeName>
        <fullName evidence="5">tRNA pseudouridine(55) synthase</fullName>
        <shortName evidence="5">Psi55 synthase</shortName>
    </alternativeName>
    <alternativeName>
        <fullName evidence="5">tRNA pseudouridylate synthase</fullName>
    </alternativeName>
    <alternativeName>
        <fullName evidence="5">tRNA-uridine isomerase</fullName>
    </alternativeName>
</protein>
<evidence type="ECO:0000256" key="5">
    <source>
        <dbReference type="HAMAP-Rule" id="MF_01080"/>
    </source>
</evidence>
<comment type="catalytic activity">
    <reaction evidence="1 5">
        <text>uridine(55) in tRNA = pseudouridine(55) in tRNA</text>
        <dbReference type="Rhea" id="RHEA:42532"/>
        <dbReference type="Rhea" id="RHEA-COMP:10101"/>
        <dbReference type="Rhea" id="RHEA-COMP:10102"/>
        <dbReference type="ChEBI" id="CHEBI:65314"/>
        <dbReference type="ChEBI" id="CHEBI:65315"/>
        <dbReference type="EC" id="5.4.99.25"/>
    </reaction>
</comment>
<proteinExistence type="inferred from homology"/>
<feature type="active site" description="Nucleophile" evidence="5">
    <location>
        <position position="40"/>
    </location>
</feature>
<dbReference type="SUPFAM" id="SSF55120">
    <property type="entry name" value="Pseudouridine synthase"/>
    <property type="match status" value="1"/>
</dbReference>
<dbReference type="PANTHER" id="PTHR13767:SF2">
    <property type="entry name" value="PSEUDOURIDYLATE SYNTHASE TRUB1"/>
    <property type="match status" value="1"/>
</dbReference>
<keyword evidence="3 5" id="KW-0819">tRNA processing</keyword>
<dbReference type="InterPro" id="IPR015947">
    <property type="entry name" value="PUA-like_sf"/>
</dbReference>
<accession>A0A5J6L298</accession>
<dbReference type="NCBIfam" id="TIGR00431">
    <property type="entry name" value="TruB"/>
    <property type="match status" value="1"/>
</dbReference>
<dbReference type="InterPro" id="IPR036974">
    <property type="entry name" value="PUA_sf"/>
</dbReference>
<evidence type="ECO:0000259" key="6">
    <source>
        <dbReference type="Pfam" id="PF01509"/>
    </source>
</evidence>
<evidence type="ECO:0000313" key="10">
    <source>
        <dbReference type="Proteomes" id="UP000325516"/>
    </source>
</evidence>
<feature type="domain" description="Pseudouridine synthase II N-terminal" evidence="6">
    <location>
        <begin position="25"/>
        <end position="180"/>
    </location>
</feature>
<evidence type="ECO:0000259" key="7">
    <source>
        <dbReference type="Pfam" id="PF09142"/>
    </source>
</evidence>
<keyword evidence="4 5" id="KW-0413">Isomerase</keyword>
<dbReference type="KEGG" id="mlz:F6J85_05655"/>
<dbReference type="GO" id="GO:0003723">
    <property type="term" value="F:RNA binding"/>
    <property type="evidence" value="ECO:0007669"/>
    <property type="project" value="InterPro"/>
</dbReference>
<dbReference type="CDD" id="cd02573">
    <property type="entry name" value="PseudoU_synth_EcTruB"/>
    <property type="match status" value="1"/>
</dbReference>
<dbReference type="AlphaFoldDB" id="A0A5J6L298"/>
<dbReference type="EC" id="5.4.99.25" evidence="5"/>
<dbReference type="InterPro" id="IPR014780">
    <property type="entry name" value="tRNA_psdUridine_synth_TruB"/>
</dbReference>
<dbReference type="GO" id="GO:0160148">
    <property type="term" value="F:tRNA pseudouridine(55) synthase activity"/>
    <property type="evidence" value="ECO:0007669"/>
    <property type="project" value="UniProtKB-EC"/>
</dbReference>
<dbReference type="Gene3D" id="3.30.2350.10">
    <property type="entry name" value="Pseudouridine synthase"/>
    <property type="match status" value="1"/>
</dbReference>
<feature type="domain" description="tRNA pseudouridine synthase II TruB subfamily 2 C-terminal" evidence="7">
    <location>
        <begin position="238"/>
        <end position="292"/>
    </location>
</feature>
<dbReference type="Pfam" id="PF01509">
    <property type="entry name" value="TruB_N"/>
    <property type="match status" value="1"/>
</dbReference>
<evidence type="ECO:0000256" key="4">
    <source>
        <dbReference type="ARBA" id="ARBA00023235"/>
    </source>
</evidence>
<dbReference type="HAMAP" id="MF_01080">
    <property type="entry name" value="TruB_bact"/>
    <property type="match status" value="1"/>
</dbReference>
<evidence type="ECO:0000256" key="2">
    <source>
        <dbReference type="ARBA" id="ARBA00005642"/>
    </source>
</evidence>
<dbReference type="SUPFAM" id="SSF88697">
    <property type="entry name" value="PUA domain-like"/>
    <property type="match status" value="1"/>
</dbReference>
<keyword evidence="10" id="KW-1185">Reference proteome</keyword>
<dbReference type="Gene3D" id="2.30.130.10">
    <property type="entry name" value="PUA domain"/>
    <property type="match status" value="1"/>
</dbReference>
<dbReference type="InterPro" id="IPR020103">
    <property type="entry name" value="PsdUridine_synth_cat_dom_sf"/>
</dbReference>
<comment type="function">
    <text evidence="5">Responsible for synthesis of pseudouridine from uracil-55 in the psi GC loop of transfer RNAs.</text>
</comment>
<evidence type="ECO:0000259" key="8">
    <source>
        <dbReference type="Pfam" id="PF16198"/>
    </source>
</evidence>
<evidence type="ECO:0000256" key="1">
    <source>
        <dbReference type="ARBA" id="ARBA00000385"/>
    </source>
</evidence>
<dbReference type="PANTHER" id="PTHR13767">
    <property type="entry name" value="TRNA-PSEUDOURIDINE SYNTHASE"/>
    <property type="match status" value="1"/>
</dbReference>
<dbReference type="InterPro" id="IPR032819">
    <property type="entry name" value="TruB_C"/>
</dbReference>
<dbReference type="Proteomes" id="UP000325516">
    <property type="component" value="Chromosome"/>
</dbReference>
<sequence>MVASGILLVDKPGGMTSHDVVARARRALGTRKIGHAGTLDPMATGLLVLGVEGATRLLTFLVGADKTYTATIRLGESTDSDDADGLTTSRADAAALAAVEDAAVARGVAALTGVIAQVPSRVSAIKVAGRRAYDLAREGVEVELAARQVRVSRFDVLATRRLDDHVDLEVSVDCSSGTYIRALARDLGTALGVGGHLTALRRERVGPFGVEDATGLDALTPERMLSPAAAATAVLGAVPVTAEEARDLRHGKRLPGAADRIPGGIRAAAIDPDGALVGIVEPRGTDLKSAMNMPEEKRP</sequence>
<name>A0A5J6L298_9MICO</name>
<evidence type="ECO:0000256" key="3">
    <source>
        <dbReference type="ARBA" id="ARBA00022694"/>
    </source>
</evidence>
<reference evidence="10" key="1">
    <citation type="submission" date="2019-09" db="EMBL/GenBank/DDBJ databases">
        <title>Mumia zhuanghuii sp. nov. isolated from the intestinal contents of plateau pika (Ochotona curzoniae) in the Qinghai-Tibet plateau of China.</title>
        <authorList>
            <person name="Tian Z."/>
        </authorList>
    </citation>
    <scope>NUCLEOTIDE SEQUENCE [LARGE SCALE GENOMIC DNA]</scope>
    <source>
        <strain evidence="10">L-031</strain>
    </source>
</reference>
<gene>
    <name evidence="5 9" type="primary">truB</name>
    <name evidence="9" type="ORF">F6J85_05655</name>
</gene>
<dbReference type="RefSeq" id="WP_150924196.1">
    <property type="nucleotide sequence ID" value="NZ_CP044232.1"/>
</dbReference>